<dbReference type="InterPro" id="IPR001296">
    <property type="entry name" value="Glyco_trans_1"/>
</dbReference>
<accession>A0ABW3MZB1</accession>
<evidence type="ECO:0000313" key="5">
    <source>
        <dbReference type="EMBL" id="MFD1054505.1"/>
    </source>
</evidence>
<keyword evidence="6" id="KW-1185">Reference proteome</keyword>
<evidence type="ECO:0000256" key="2">
    <source>
        <dbReference type="ARBA" id="ARBA00022679"/>
    </source>
</evidence>
<dbReference type="EC" id="2.4.-.-" evidence="5"/>
<dbReference type="PANTHER" id="PTHR12526">
    <property type="entry name" value="GLYCOSYLTRANSFERASE"/>
    <property type="match status" value="1"/>
</dbReference>
<comment type="caution">
    <text evidence="5">The sequence shown here is derived from an EMBL/GenBank/DDBJ whole genome shotgun (WGS) entry which is preliminary data.</text>
</comment>
<sequence>MRILHAVRSDGFAGVESHVARLAHAQQALGHDVVVIGGAPARMPVVAGAGVRTLAASTVLEVLEVARPWVAGADIVHAHMTAAEIACAAALFGRTTPLVATCHFARERGSNPVAAVAARAAARRIDAQIAISRYVADKVAGPSVVVHPGVDSTCAVRPAAERDRVVLLAQRLEPEKEGDVALRAFAASGIAARGWRLEVAGDGAERAHLTRLAAELGIDGVTAFLRQRHDVPELMRRAGLLLAPCRIEGLGLTVLEAMAAGLPVVAVAAGGHLETVGMAPDAALHPPGDAVRAGQLLAGLAADPARRDAYAARLARIQRDRFTPAHQADETEAVYRSVL</sequence>
<feature type="domain" description="Glycosyl transferase family 1" evidence="3">
    <location>
        <begin position="159"/>
        <end position="310"/>
    </location>
</feature>
<dbReference type="CDD" id="cd03801">
    <property type="entry name" value="GT4_PimA-like"/>
    <property type="match status" value="1"/>
</dbReference>
<evidence type="ECO:0000259" key="4">
    <source>
        <dbReference type="Pfam" id="PF13439"/>
    </source>
</evidence>
<feature type="domain" description="Glycosyltransferase subfamily 4-like N-terminal" evidence="4">
    <location>
        <begin position="14"/>
        <end position="151"/>
    </location>
</feature>
<proteinExistence type="predicted"/>
<keyword evidence="1 5" id="KW-0328">Glycosyltransferase</keyword>
<dbReference type="EMBL" id="JBHTKH010000005">
    <property type="protein sequence ID" value="MFD1054505.1"/>
    <property type="molecule type" value="Genomic_DNA"/>
</dbReference>
<dbReference type="Pfam" id="PF13439">
    <property type="entry name" value="Glyco_transf_4"/>
    <property type="match status" value="1"/>
</dbReference>
<dbReference type="Pfam" id="PF00534">
    <property type="entry name" value="Glycos_transf_1"/>
    <property type="match status" value="1"/>
</dbReference>
<evidence type="ECO:0000313" key="6">
    <source>
        <dbReference type="Proteomes" id="UP001597046"/>
    </source>
</evidence>
<dbReference type="RefSeq" id="WP_386052406.1">
    <property type="nucleotide sequence ID" value="NZ_JBHTKH010000005.1"/>
</dbReference>
<dbReference type="InterPro" id="IPR028098">
    <property type="entry name" value="Glyco_trans_4-like_N"/>
</dbReference>
<evidence type="ECO:0000259" key="3">
    <source>
        <dbReference type="Pfam" id="PF00534"/>
    </source>
</evidence>
<keyword evidence="2 5" id="KW-0808">Transferase</keyword>
<dbReference type="SUPFAM" id="SSF53756">
    <property type="entry name" value="UDP-Glycosyltransferase/glycogen phosphorylase"/>
    <property type="match status" value="1"/>
</dbReference>
<organism evidence="5 6">
    <name type="scientific">Terrabacter terrigena</name>
    <dbReference type="NCBI Taxonomy" id="574718"/>
    <lineage>
        <taxon>Bacteria</taxon>
        <taxon>Bacillati</taxon>
        <taxon>Actinomycetota</taxon>
        <taxon>Actinomycetes</taxon>
        <taxon>Micrococcales</taxon>
        <taxon>Intrasporangiaceae</taxon>
        <taxon>Terrabacter</taxon>
    </lineage>
</organism>
<dbReference type="Gene3D" id="3.40.50.2000">
    <property type="entry name" value="Glycogen Phosphorylase B"/>
    <property type="match status" value="2"/>
</dbReference>
<dbReference type="PANTHER" id="PTHR12526:SF635">
    <property type="entry name" value="GLYCOSYL TRANSFERASE GROUP 1"/>
    <property type="match status" value="1"/>
</dbReference>
<name>A0ABW3MZB1_9MICO</name>
<dbReference type="GO" id="GO:0016757">
    <property type="term" value="F:glycosyltransferase activity"/>
    <property type="evidence" value="ECO:0007669"/>
    <property type="project" value="UniProtKB-KW"/>
</dbReference>
<reference evidence="6" key="1">
    <citation type="journal article" date="2019" name="Int. J. Syst. Evol. Microbiol.">
        <title>The Global Catalogue of Microorganisms (GCM) 10K type strain sequencing project: providing services to taxonomists for standard genome sequencing and annotation.</title>
        <authorList>
            <consortium name="The Broad Institute Genomics Platform"/>
            <consortium name="The Broad Institute Genome Sequencing Center for Infectious Disease"/>
            <person name="Wu L."/>
            <person name="Ma J."/>
        </authorList>
    </citation>
    <scope>NUCLEOTIDE SEQUENCE [LARGE SCALE GENOMIC DNA]</scope>
    <source>
        <strain evidence="6">CCUG 57508</strain>
    </source>
</reference>
<protein>
    <submittedName>
        <fullName evidence="5">Glycosyltransferase family 4 protein</fullName>
        <ecNumber evidence="5">2.4.-.-</ecNumber>
    </submittedName>
</protein>
<dbReference type="Proteomes" id="UP001597046">
    <property type="component" value="Unassembled WGS sequence"/>
</dbReference>
<evidence type="ECO:0000256" key="1">
    <source>
        <dbReference type="ARBA" id="ARBA00022676"/>
    </source>
</evidence>
<gene>
    <name evidence="5" type="ORF">ACFQ2V_09340</name>
</gene>